<evidence type="ECO:0000313" key="1">
    <source>
        <dbReference type="EMBL" id="KAJ1194464.1"/>
    </source>
</evidence>
<dbReference type="Proteomes" id="UP001066276">
    <property type="component" value="Chromosome 2_2"/>
</dbReference>
<protein>
    <submittedName>
        <fullName evidence="1">Uncharacterized protein</fullName>
    </submittedName>
</protein>
<accession>A0AAV7UZC9</accession>
<sequence length="115" mass="11940">MWCLTRGRVACEAVPRSSSASALEFPADVLGSPRGRVACLAVPRSGWGPRIRASSTQRGARSHAVLAAGSRYLFGGPPQRQCGTRFAGGSLRGRVACLAVPQRAVIPPTGLPKGS</sequence>
<reference evidence="1" key="1">
    <citation type="journal article" date="2022" name="bioRxiv">
        <title>Sequencing and chromosome-scale assembly of the giantPleurodeles waltlgenome.</title>
        <authorList>
            <person name="Brown T."/>
            <person name="Elewa A."/>
            <person name="Iarovenko S."/>
            <person name="Subramanian E."/>
            <person name="Araus A.J."/>
            <person name="Petzold A."/>
            <person name="Susuki M."/>
            <person name="Suzuki K.-i.T."/>
            <person name="Hayashi T."/>
            <person name="Toyoda A."/>
            <person name="Oliveira C."/>
            <person name="Osipova E."/>
            <person name="Leigh N.D."/>
            <person name="Simon A."/>
            <person name="Yun M.H."/>
        </authorList>
    </citation>
    <scope>NUCLEOTIDE SEQUENCE</scope>
    <source>
        <strain evidence="1">20211129_DDA</strain>
        <tissue evidence="1">Liver</tissue>
    </source>
</reference>
<dbReference type="EMBL" id="JANPWB010000004">
    <property type="protein sequence ID" value="KAJ1194464.1"/>
    <property type="molecule type" value="Genomic_DNA"/>
</dbReference>
<comment type="caution">
    <text evidence="1">The sequence shown here is derived from an EMBL/GenBank/DDBJ whole genome shotgun (WGS) entry which is preliminary data.</text>
</comment>
<evidence type="ECO:0000313" key="2">
    <source>
        <dbReference type="Proteomes" id="UP001066276"/>
    </source>
</evidence>
<organism evidence="1 2">
    <name type="scientific">Pleurodeles waltl</name>
    <name type="common">Iberian ribbed newt</name>
    <dbReference type="NCBI Taxonomy" id="8319"/>
    <lineage>
        <taxon>Eukaryota</taxon>
        <taxon>Metazoa</taxon>
        <taxon>Chordata</taxon>
        <taxon>Craniata</taxon>
        <taxon>Vertebrata</taxon>
        <taxon>Euteleostomi</taxon>
        <taxon>Amphibia</taxon>
        <taxon>Batrachia</taxon>
        <taxon>Caudata</taxon>
        <taxon>Salamandroidea</taxon>
        <taxon>Salamandridae</taxon>
        <taxon>Pleurodelinae</taxon>
        <taxon>Pleurodeles</taxon>
    </lineage>
</organism>
<keyword evidence="2" id="KW-1185">Reference proteome</keyword>
<gene>
    <name evidence="1" type="ORF">NDU88_003752</name>
</gene>
<proteinExistence type="predicted"/>
<name>A0AAV7UZC9_PLEWA</name>
<dbReference type="AlphaFoldDB" id="A0AAV7UZC9"/>